<dbReference type="SMART" id="SM00320">
    <property type="entry name" value="WD40"/>
    <property type="match status" value="4"/>
</dbReference>
<evidence type="ECO:0000256" key="3">
    <source>
        <dbReference type="PROSITE-ProRule" id="PRU00221"/>
    </source>
</evidence>
<organism evidence="5 6">
    <name type="scientific">Kalanchoe fedtschenkoi</name>
    <name type="common">Lavender scallops</name>
    <name type="synonym">South American air plant</name>
    <dbReference type="NCBI Taxonomy" id="63787"/>
    <lineage>
        <taxon>Eukaryota</taxon>
        <taxon>Viridiplantae</taxon>
        <taxon>Streptophyta</taxon>
        <taxon>Embryophyta</taxon>
        <taxon>Tracheophyta</taxon>
        <taxon>Spermatophyta</taxon>
        <taxon>Magnoliopsida</taxon>
        <taxon>eudicotyledons</taxon>
        <taxon>Gunneridae</taxon>
        <taxon>Pentapetalae</taxon>
        <taxon>Saxifragales</taxon>
        <taxon>Crassulaceae</taxon>
        <taxon>Kalanchoe</taxon>
    </lineage>
</organism>
<evidence type="ECO:0000256" key="2">
    <source>
        <dbReference type="ARBA" id="ARBA00022737"/>
    </source>
</evidence>
<dbReference type="Gene3D" id="2.130.10.10">
    <property type="entry name" value="YVTN repeat-like/Quinoprotein amine dehydrogenase"/>
    <property type="match status" value="2"/>
</dbReference>
<dbReference type="PANTHER" id="PTHR22889:SF0">
    <property type="entry name" value="WD REPEAT-CONTAINING PROTEIN 89"/>
    <property type="match status" value="1"/>
</dbReference>
<evidence type="ECO:0000313" key="5">
    <source>
        <dbReference type="EnsemblPlants" id="Kaladp0096s0030.1.v1.1"/>
    </source>
</evidence>
<dbReference type="PROSITE" id="PS50294">
    <property type="entry name" value="WD_REPEATS_REGION"/>
    <property type="match status" value="1"/>
</dbReference>
<dbReference type="OMA" id="YHEKTDK"/>
<dbReference type="InterPro" id="IPR015943">
    <property type="entry name" value="WD40/YVTN_repeat-like_dom_sf"/>
</dbReference>
<dbReference type="PANTHER" id="PTHR22889">
    <property type="entry name" value="WD REPEAT-CONTAINING PROTEIN 89"/>
    <property type="match status" value="1"/>
</dbReference>
<feature type="region of interest" description="Disordered" evidence="4">
    <location>
        <begin position="1"/>
        <end position="21"/>
    </location>
</feature>
<proteinExistence type="predicted"/>
<dbReference type="Pfam" id="PF00400">
    <property type="entry name" value="WD40"/>
    <property type="match status" value="2"/>
</dbReference>
<feature type="repeat" description="WD" evidence="3">
    <location>
        <begin position="71"/>
        <end position="114"/>
    </location>
</feature>
<keyword evidence="6" id="KW-1185">Reference proteome</keyword>
<feature type="repeat" description="WD" evidence="3">
    <location>
        <begin position="116"/>
        <end position="157"/>
    </location>
</feature>
<dbReference type="Gramene" id="Kaladp0096s0030.1.v1.1">
    <property type="protein sequence ID" value="Kaladp0096s0030.1.v1.1"/>
    <property type="gene ID" value="Kaladp0096s0030.v1.1"/>
</dbReference>
<keyword evidence="1 3" id="KW-0853">WD repeat</keyword>
<dbReference type="PROSITE" id="PS50082">
    <property type="entry name" value="WD_REPEATS_2"/>
    <property type="match status" value="2"/>
</dbReference>
<evidence type="ECO:0000256" key="1">
    <source>
        <dbReference type="ARBA" id="ARBA00022574"/>
    </source>
</evidence>
<dbReference type="GO" id="GO:0010029">
    <property type="term" value="P:regulation of seed germination"/>
    <property type="evidence" value="ECO:0007669"/>
    <property type="project" value="EnsemblPlants"/>
</dbReference>
<dbReference type="SUPFAM" id="SSF50978">
    <property type="entry name" value="WD40 repeat-like"/>
    <property type="match status" value="1"/>
</dbReference>
<reference evidence="5" key="1">
    <citation type="submission" date="2021-01" db="UniProtKB">
        <authorList>
            <consortium name="EnsemblPlants"/>
        </authorList>
    </citation>
    <scope>IDENTIFICATION</scope>
</reference>
<dbReference type="AlphaFoldDB" id="A0A7N0V378"/>
<dbReference type="InterPro" id="IPR001680">
    <property type="entry name" value="WD40_rpt"/>
</dbReference>
<dbReference type="EnsemblPlants" id="Kaladp0096s0030.1.v1.1">
    <property type="protein sequence ID" value="Kaladp0096s0030.1.v1.1"/>
    <property type="gene ID" value="Kaladp0096s0030.v1.1"/>
</dbReference>
<name>A0A7N0V378_KALFE</name>
<dbReference type="InterPro" id="IPR036322">
    <property type="entry name" value="WD40_repeat_dom_sf"/>
</dbReference>
<dbReference type="GO" id="GO:0040008">
    <property type="term" value="P:regulation of growth"/>
    <property type="evidence" value="ECO:0007669"/>
    <property type="project" value="EnsemblPlants"/>
</dbReference>
<protein>
    <submittedName>
        <fullName evidence="5">Uncharacterized protein</fullName>
    </submittedName>
</protein>
<dbReference type="Proteomes" id="UP000594263">
    <property type="component" value="Unplaced"/>
</dbReference>
<evidence type="ECO:0000313" key="6">
    <source>
        <dbReference type="Proteomes" id="UP000594263"/>
    </source>
</evidence>
<accession>A0A7N0V378</accession>
<sequence>MEIEVGAQQVSSGAGDSPKRFGLRSSIQTNFGEDYVFQIVSKDDQSLMGVSLSTNVVKFYSPATGQYFGECRGHSGTINEISLADGLDSNLLHSCSSDGTIRVWDVRTFQQVAMIGAGSSQEVFSLSVGGAGNNLLAGGCEAQVHIWDRRNQKRIASLEESHMDDVTQVRFVPGHQNTLVTASVDGLICVFDTASDINEDDHLESVLNVGTSIGKVGFFGETSQQLWCLTHIETLSLWDWKNAEAGAHFHDARSAASASWKMENVDYFVDCHYSKEDNALWVIGGTNSGSLGYFPVSYRAAAPAIGSPQAVLQGGHTGVVRSVLPVSCMRSGPGRGGGIFGWTGGEDGRLCCWSSHESSAEVNRSWVSSELAVKSRRSRQNRHSPY</sequence>
<evidence type="ECO:0000256" key="4">
    <source>
        <dbReference type="SAM" id="MobiDB-lite"/>
    </source>
</evidence>
<dbReference type="InterPro" id="IPR039328">
    <property type="entry name" value="WDR89"/>
</dbReference>
<keyword evidence="2" id="KW-0677">Repeat</keyword>